<name>A0AAD3DDU0_9STRA</name>
<proteinExistence type="predicted"/>
<keyword evidence="2" id="KW-1185">Reference proteome</keyword>
<sequence length="186" mass="20964">MERSEFVRKRNVGVSKDGANEHIVVPLMGRFKGELGERNLILVFVRSSKSGLAIGRWISQLSDLLLQEGKHIGVGPALCHEDGTLYNSVELNGELESMLLQVQDESPELIDPKIDVRAKFSINRSFQRGATTRVRENGIDKQSLEMNNRWRKLQNAGGSSLTLSMTDLYLEISQTLDSRLKFSQYI</sequence>
<gene>
    <name evidence="1" type="ORF">CTEN210_17640</name>
</gene>
<organism evidence="1 2">
    <name type="scientific">Chaetoceros tenuissimus</name>
    <dbReference type="NCBI Taxonomy" id="426638"/>
    <lineage>
        <taxon>Eukaryota</taxon>
        <taxon>Sar</taxon>
        <taxon>Stramenopiles</taxon>
        <taxon>Ochrophyta</taxon>
        <taxon>Bacillariophyta</taxon>
        <taxon>Coscinodiscophyceae</taxon>
        <taxon>Chaetocerotophycidae</taxon>
        <taxon>Chaetocerotales</taxon>
        <taxon>Chaetocerotaceae</taxon>
        <taxon>Chaetoceros</taxon>
    </lineage>
</organism>
<dbReference type="AlphaFoldDB" id="A0AAD3DDU0"/>
<reference evidence="1 2" key="1">
    <citation type="journal article" date="2021" name="Sci. Rep.">
        <title>The genome of the diatom Chaetoceros tenuissimus carries an ancient integrated fragment of an extant virus.</title>
        <authorList>
            <person name="Hongo Y."/>
            <person name="Kimura K."/>
            <person name="Takaki Y."/>
            <person name="Yoshida Y."/>
            <person name="Baba S."/>
            <person name="Kobayashi G."/>
            <person name="Nagasaki K."/>
            <person name="Hano T."/>
            <person name="Tomaru Y."/>
        </authorList>
    </citation>
    <scope>NUCLEOTIDE SEQUENCE [LARGE SCALE GENOMIC DNA]</scope>
    <source>
        <strain evidence="1 2">NIES-3715</strain>
    </source>
</reference>
<evidence type="ECO:0000313" key="2">
    <source>
        <dbReference type="Proteomes" id="UP001054902"/>
    </source>
</evidence>
<dbReference type="EMBL" id="BLLK01000072">
    <property type="protein sequence ID" value="GFH61165.1"/>
    <property type="molecule type" value="Genomic_DNA"/>
</dbReference>
<comment type="caution">
    <text evidence="1">The sequence shown here is derived from an EMBL/GenBank/DDBJ whole genome shotgun (WGS) entry which is preliminary data.</text>
</comment>
<evidence type="ECO:0000313" key="1">
    <source>
        <dbReference type="EMBL" id="GFH61165.1"/>
    </source>
</evidence>
<protein>
    <submittedName>
        <fullName evidence="1">Uncharacterized protein</fullName>
    </submittedName>
</protein>
<dbReference type="Proteomes" id="UP001054902">
    <property type="component" value="Unassembled WGS sequence"/>
</dbReference>
<accession>A0AAD3DDU0</accession>